<accession>A0A7S1EYX6</accession>
<dbReference type="GO" id="GO:0003723">
    <property type="term" value="F:RNA binding"/>
    <property type="evidence" value="ECO:0007669"/>
    <property type="project" value="TreeGrafter"/>
</dbReference>
<feature type="compositionally biased region" description="Basic residues" evidence="1">
    <location>
        <begin position="12"/>
        <end position="28"/>
    </location>
</feature>
<dbReference type="GO" id="GO:0044528">
    <property type="term" value="P:regulation of mitochondrial mRNA stability"/>
    <property type="evidence" value="ECO:0007669"/>
    <property type="project" value="TreeGrafter"/>
</dbReference>
<protein>
    <submittedName>
        <fullName evidence="2">Uncharacterized protein</fullName>
    </submittedName>
</protein>
<dbReference type="GO" id="GO:0035770">
    <property type="term" value="C:ribonucleoprotein granule"/>
    <property type="evidence" value="ECO:0007669"/>
    <property type="project" value="TreeGrafter"/>
</dbReference>
<proteinExistence type="predicted"/>
<dbReference type="GO" id="GO:0005759">
    <property type="term" value="C:mitochondrial matrix"/>
    <property type="evidence" value="ECO:0007669"/>
    <property type="project" value="TreeGrafter"/>
</dbReference>
<evidence type="ECO:0000256" key="1">
    <source>
        <dbReference type="SAM" id="MobiDB-lite"/>
    </source>
</evidence>
<gene>
    <name evidence="2" type="ORF">NSCI0253_LOCUS8166</name>
</gene>
<organism evidence="2">
    <name type="scientific">Noctiluca scintillans</name>
    <name type="common">Sea sparkle</name>
    <name type="synonym">Red tide dinoflagellate</name>
    <dbReference type="NCBI Taxonomy" id="2966"/>
    <lineage>
        <taxon>Eukaryota</taxon>
        <taxon>Sar</taxon>
        <taxon>Alveolata</taxon>
        <taxon>Dinophyceae</taxon>
        <taxon>Noctilucales</taxon>
        <taxon>Noctilucaceae</taxon>
        <taxon>Noctiluca</taxon>
    </lineage>
</organism>
<reference evidence="2" key="1">
    <citation type="submission" date="2021-01" db="EMBL/GenBank/DDBJ databases">
        <authorList>
            <person name="Corre E."/>
            <person name="Pelletier E."/>
            <person name="Niang G."/>
            <person name="Scheremetjew M."/>
            <person name="Finn R."/>
            <person name="Kale V."/>
            <person name="Holt S."/>
            <person name="Cochrane G."/>
            <person name="Meng A."/>
            <person name="Brown T."/>
            <person name="Cohen L."/>
        </authorList>
    </citation>
    <scope>NUCLEOTIDE SEQUENCE</scope>
</reference>
<dbReference type="AlphaFoldDB" id="A0A7S1EYX6"/>
<dbReference type="EMBL" id="HBFQ01011600">
    <property type="protein sequence ID" value="CAD8833818.1"/>
    <property type="molecule type" value="Transcribed_RNA"/>
</dbReference>
<dbReference type="PANTHER" id="PTHR21228">
    <property type="entry name" value="FAST LEU-RICH DOMAIN-CONTAINING"/>
    <property type="match status" value="1"/>
</dbReference>
<sequence>MVDEPPMVDSPRRRRRGARGGKKRHKARCAPEIRNDDNEDLCLRIQMEGMESAVGILRVACESLDRLTWKTTLAAIVLAAKKMPVDDRETAQGVDCLLGHLAPNLSKIRDYRTCWQLCWALGKFITIGEHAAPTLIHMCGAQTACWIPLEFTTQMLTNTLWALGRLASDETRRKLYKEEFDQVPRFAVMLVMECTKQVTSLSSQCLSNSLWAVARLHLRCGAAQLFLDAAVEDMCSGRDLCVFTPQALANILWALAELGTSGIFPNQKSRSGDVAVTPERVCAVFARASQERLAEFHPMEIAMLANAMVKLLGQGQSQDASISDCNDLFLAKLAKEAQRRLPDFSAQGVSNIAWALAKRGLLYQRKRCAAAMSFVEAAAQQAFGDLRGFTPQAVANLMWAVVRLRPAPPIVKQFAALVCRDATERISEFRWRDLSGVASALAYGHVRTREGELFAHDLVASATDQCGQLPTQVMLNIALSALRLHVDPVGVTRLVDKIAVHVQVRPLNRADLRQWTEIHKLAAMLT</sequence>
<name>A0A7S1EYX6_NOCSC</name>
<dbReference type="InterPro" id="IPR050870">
    <property type="entry name" value="FAST_kinase"/>
</dbReference>
<evidence type="ECO:0000313" key="2">
    <source>
        <dbReference type="EMBL" id="CAD8833818.1"/>
    </source>
</evidence>
<dbReference type="PANTHER" id="PTHR21228:SF40">
    <property type="entry name" value="LD45607P"/>
    <property type="match status" value="1"/>
</dbReference>
<dbReference type="GO" id="GO:0000963">
    <property type="term" value="P:mitochondrial RNA processing"/>
    <property type="evidence" value="ECO:0007669"/>
    <property type="project" value="TreeGrafter"/>
</dbReference>
<feature type="region of interest" description="Disordered" evidence="1">
    <location>
        <begin position="1"/>
        <end position="28"/>
    </location>
</feature>